<evidence type="ECO:0008006" key="3">
    <source>
        <dbReference type="Google" id="ProtNLM"/>
    </source>
</evidence>
<dbReference type="GO" id="GO:0003676">
    <property type="term" value="F:nucleic acid binding"/>
    <property type="evidence" value="ECO:0007669"/>
    <property type="project" value="InterPro"/>
</dbReference>
<keyword evidence="2" id="KW-1185">Reference proteome</keyword>
<dbReference type="AlphaFoldDB" id="A0A8E2J9E8"/>
<sequence>GIWTLEWHPYSPDLNLIELLWYYLKRKVIKLYLELKRMGGSKEDLKALCDAAKEAWLALPQEVMRKLHNSMPKQIRAVIKAKGWQTKY</sequence>
<evidence type="ECO:0000313" key="1">
    <source>
        <dbReference type="EMBL" id="OCK74339.1"/>
    </source>
</evidence>
<proteinExistence type="predicted"/>
<reference evidence="1 2" key="1">
    <citation type="journal article" date="2016" name="Nat. Commun.">
        <title>Ectomycorrhizal ecology is imprinted in the genome of the dominant symbiotic fungus Cenococcum geophilum.</title>
        <authorList>
            <consortium name="DOE Joint Genome Institute"/>
            <person name="Peter M."/>
            <person name="Kohler A."/>
            <person name="Ohm R.A."/>
            <person name="Kuo A."/>
            <person name="Krutzmann J."/>
            <person name="Morin E."/>
            <person name="Arend M."/>
            <person name="Barry K.W."/>
            <person name="Binder M."/>
            <person name="Choi C."/>
            <person name="Clum A."/>
            <person name="Copeland A."/>
            <person name="Grisel N."/>
            <person name="Haridas S."/>
            <person name="Kipfer T."/>
            <person name="LaButti K."/>
            <person name="Lindquist E."/>
            <person name="Lipzen A."/>
            <person name="Maire R."/>
            <person name="Meier B."/>
            <person name="Mihaltcheva S."/>
            <person name="Molinier V."/>
            <person name="Murat C."/>
            <person name="Poggeler S."/>
            <person name="Quandt C.A."/>
            <person name="Sperisen C."/>
            <person name="Tritt A."/>
            <person name="Tisserant E."/>
            <person name="Crous P.W."/>
            <person name="Henrissat B."/>
            <person name="Nehls U."/>
            <person name="Egli S."/>
            <person name="Spatafora J.W."/>
            <person name="Grigoriev I.V."/>
            <person name="Martin F.M."/>
        </authorList>
    </citation>
    <scope>NUCLEOTIDE SEQUENCE [LARGE SCALE GENOMIC DNA]</scope>
    <source>
        <strain evidence="1 2">CBS 459.81</strain>
    </source>
</reference>
<evidence type="ECO:0000313" key="2">
    <source>
        <dbReference type="Proteomes" id="UP000250266"/>
    </source>
</evidence>
<name>A0A8E2J9E8_9PEZI</name>
<protein>
    <recommendedName>
        <fullName evidence="3">Tc1-like transposase DDE domain-containing protein</fullName>
    </recommendedName>
</protein>
<accession>A0A8E2J9E8</accession>
<dbReference type="EMBL" id="KV745502">
    <property type="protein sequence ID" value="OCK74339.1"/>
    <property type="molecule type" value="Genomic_DNA"/>
</dbReference>
<gene>
    <name evidence="1" type="ORF">K432DRAFT_310936</name>
</gene>
<feature type="non-terminal residue" evidence="1">
    <location>
        <position position="1"/>
    </location>
</feature>
<dbReference type="Gene3D" id="3.30.420.10">
    <property type="entry name" value="Ribonuclease H-like superfamily/Ribonuclease H"/>
    <property type="match status" value="1"/>
</dbReference>
<dbReference type="Proteomes" id="UP000250266">
    <property type="component" value="Unassembled WGS sequence"/>
</dbReference>
<dbReference type="OrthoDB" id="5410741at2759"/>
<organism evidence="1 2">
    <name type="scientific">Lepidopterella palustris CBS 459.81</name>
    <dbReference type="NCBI Taxonomy" id="1314670"/>
    <lineage>
        <taxon>Eukaryota</taxon>
        <taxon>Fungi</taxon>
        <taxon>Dikarya</taxon>
        <taxon>Ascomycota</taxon>
        <taxon>Pezizomycotina</taxon>
        <taxon>Dothideomycetes</taxon>
        <taxon>Pleosporomycetidae</taxon>
        <taxon>Mytilinidiales</taxon>
        <taxon>Argynnaceae</taxon>
        <taxon>Lepidopterella</taxon>
    </lineage>
</organism>
<dbReference type="InterPro" id="IPR036397">
    <property type="entry name" value="RNaseH_sf"/>
</dbReference>